<dbReference type="InterPro" id="IPR042935">
    <property type="entry name" value="Tad1"/>
</dbReference>
<evidence type="ECO:0000313" key="3">
    <source>
        <dbReference type="Proteomes" id="UP000005627"/>
    </source>
</evidence>
<dbReference type="GO" id="GO:0043829">
    <property type="term" value="F:tRNA-specific adenosine-37 deaminase activity"/>
    <property type="evidence" value="ECO:0007669"/>
    <property type="project" value="EnsemblFungi"/>
</dbReference>
<dbReference type="FunCoup" id="G8ZUC4">
    <property type="interactions" value="277"/>
</dbReference>
<protein>
    <recommendedName>
        <fullName evidence="1">A to I editase domain-containing protein</fullName>
    </recommendedName>
</protein>
<gene>
    <name evidence="2" type="primary">TDEL0D06340</name>
    <name evidence="2" type="ORF">TDEL_0D06340</name>
</gene>
<dbReference type="GeneID" id="11503585"/>
<dbReference type="PANTHER" id="PTHR47803:SF1">
    <property type="entry name" value="TRNA-SPECIFIC ADENOSINE DEAMINASE 1"/>
    <property type="match status" value="1"/>
</dbReference>
<evidence type="ECO:0000313" key="2">
    <source>
        <dbReference type="EMBL" id="CCE92218.1"/>
    </source>
</evidence>
<dbReference type="PROSITE" id="PS50141">
    <property type="entry name" value="A_DEAMIN_EDITASE"/>
    <property type="match status" value="1"/>
</dbReference>
<dbReference type="InParanoid" id="G8ZUC4"/>
<reference evidence="2 3" key="1">
    <citation type="journal article" date="2011" name="Proc. Natl. Acad. Sci. U.S.A.">
        <title>Evolutionary erosion of yeast sex chromosomes by mating-type switching accidents.</title>
        <authorList>
            <person name="Gordon J.L."/>
            <person name="Armisen D."/>
            <person name="Proux-Wera E."/>
            <person name="Oheigeartaigh S.S."/>
            <person name="Byrne K.P."/>
            <person name="Wolfe K.H."/>
        </authorList>
    </citation>
    <scope>NUCLEOTIDE SEQUENCE [LARGE SCALE GENOMIC DNA]</scope>
    <source>
        <strain evidence="3">ATCC 10662 / CBS 1146 / NBRC 0425 / NCYC 2629 / NRRL Y-866</strain>
    </source>
</reference>
<organism evidence="2 3">
    <name type="scientific">Torulaspora delbrueckii</name>
    <name type="common">Yeast</name>
    <name type="synonym">Candida colliculosa</name>
    <dbReference type="NCBI Taxonomy" id="4950"/>
    <lineage>
        <taxon>Eukaryota</taxon>
        <taxon>Fungi</taxon>
        <taxon>Dikarya</taxon>
        <taxon>Ascomycota</taxon>
        <taxon>Saccharomycotina</taxon>
        <taxon>Saccharomycetes</taxon>
        <taxon>Saccharomycetales</taxon>
        <taxon>Saccharomycetaceae</taxon>
        <taxon>Torulaspora</taxon>
    </lineage>
</organism>
<sequence>MQTRNWSDRLGDRIAKLFEDEYLKLSSACKPVIRSNGSKEWTVLSGIVAIDHLSVDKKLRLVSIGTGVKALPDATLERSHGRMVHDCHAEILALRGFNTVLLEHMNYMVTEQCGETDLIERTTAGVCILKSKWKLALYISTLPCGDASMKDLQTYNNTDTNRKQELTFEENTEIQWIDQKIRSILRGRFNYDRLGVVRTKPGRYDSQITFSKSCSDKLCIKQVTSILNSLTWSLMAQPVFLDYLVIPNLAVDRCQGVHHSFQDRLGRLPQKSLELLECNVPFFDNKSSKSEEPSSMSSVKLFLDLPERKCTEQAILNGLKNGFYTKGNKPLRKNCESAVSRLAQWKIYVNIRPDAKQQTYLEFKAGLSERNRIIQEVKKVLSPDGWISTRNDDCHILCDTAV</sequence>
<dbReference type="RefSeq" id="XP_003681429.1">
    <property type="nucleotide sequence ID" value="XM_003681381.1"/>
</dbReference>
<proteinExistence type="predicted"/>
<dbReference type="SMART" id="SM00552">
    <property type="entry name" value="ADEAMc"/>
    <property type="match status" value="1"/>
</dbReference>
<name>G8ZUC4_TORDE</name>
<dbReference type="HOGENOM" id="CLU_005382_5_0_1"/>
<dbReference type="PANTHER" id="PTHR47803">
    <property type="entry name" value="TRNA-SPECIFIC ADENOSINE DEAMINASE 1"/>
    <property type="match status" value="1"/>
</dbReference>
<keyword evidence="3" id="KW-1185">Reference proteome</keyword>
<dbReference type="STRING" id="1076872.G8ZUC4"/>
<dbReference type="KEGG" id="tdl:TDEL_0D06340"/>
<accession>G8ZUC4</accession>
<dbReference type="AlphaFoldDB" id="G8ZUC4"/>
<dbReference type="OrthoDB" id="10268011at2759"/>
<dbReference type="Proteomes" id="UP000005627">
    <property type="component" value="Chromosome 4"/>
</dbReference>
<dbReference type="GO" id="GO:0003723">
    <property type="term" value="F:RNA binding"/>
    <property type="evidence" value="ECO:0007669"/>
    <property type="project" value="InterPro"/>
</dbReference>
<dbReference type="eggNOG" id="KOG2777">
    <property type="taxonomic scope" value="Eukaryota"/>
</dbReference>
<feature type="domain" description="A to I editase" evidence="1">
    <location>
        <begin position="63"/>
        <end position="283"/>
    </location>
</feature>
<dbReference type="Pfam" id="PF02137">
    <property type="entry name" value="A_deamin"/>
    <property type="match status" value="1"/>
</dbReference>
<dbReference type="GO" id="GO:0002100">
    <property type="term" value="P:tRNA wobble adenosine to inosine editing"/>
    <property type="evidence" value="ECO:0007669"/>
    <property type="project" value="InterPro"/>
</dbReference>
<evidence type="ECO:0000259" key="1">
    <source>
        <dbReference type="PROSITE" id="PS50141"/>
    </source>
</evidence>
<dbReference type="InterPro" id="IPR002466">
    <property type="entry name" value="A_deamin"/>
</dbReference>
<dbReference type="EMBL" id="HE616745">
    <property type="protein sequence ID" value="CCE92218.1"/>
    <property type="molecule type" value="Genomic_DNA"/>
</dbReference>